<dbReference type="EMBL" id="PIPO01000005">
    <property type="protein sequence ID" value="RUO31006.1"/>
    <property type="molecule type" value="Genomic_DNA"/>
</dbReference>
<organism evidence="2 3">
    <name type="scientific">Aliidiomarina soli</name>
    <dbReference type="NCBI Taxonomy" id="1928574"/>
    <lineage>
        <taxon>Bacteria</taxon>
        <taxon>Pseudomonadati</taxon>
        <taxon>Pseudomonadota</taxon>
        <taxon>Gammaproteobacteria</taxon>
        <taxon>Alteromonadales</taxon>
        <taxon>Idiomarinaceae</taxon>
        <taxon>Aliidiomarina</taxon>
    </lineage>
</organism>
<protein>
    <submittedName>
        <fullName evidence="2">Uncharacterized protein</fullName>
    </submittedName>
</protein>
<keyword evidence="1" id="KW-0472">Membrane</keyword>
<evidence type="ECO:0000313" key="2">
    <source>
        <dbReference type="EMBL" id="RUO31006.1"/>
    </source>
</evidence>
<dbReference type="RefSeq" id="WP_126799402.1">
    <property type="nucleotide sequence ID" value="NZ_PIPO01000005.1"/>
</dbReference>
<name>A0A432WDR1_9GAMM</name>
<dbReference type="Proteomes" id="UP000287823">
    <property type="component" value="Unassembled WGS sequence"/>
</dbReference>
<keyword evidence="3" id="KW-1185">Reference proteome</keyword>
<evidence type="ECO:0000256" key="1">
    <source>
        <dbReference type="SAM" id="Phobius"/>
    </source>
</evidence>
<proteinExistence type="predicted"/>
<keyword evidence="1" id="KW-0812">Transmembrane</keyword>
<sequence>MRGFILFCLILAALFWLAPGVLSAIFAGAISITVSGLTALIIVGVVMLVVGTVFGSLLLAGIAGAIALLFVGFSLLWPLLLVFLLIWLLTRDRTQHA</sequence>
<gene>
    <name evidence="2" type="ORF">CWE14_10895</name>
</gene>
<evidence type="ECO:0000313" key="3">
    <source>
        <dbReference type="Proteomes" id="UP000287823"/>
    </source>
</evidence>
<feature type="transmembrane region" description="Helical" evidence="1">
    <location>
        <begin position="66"/>
        <end position="89"/>
    </location>
</feature>
<keyword evidence="1" id="KW-1133">Transmembrane helix</keyword>
<feature type="transmembrane region" description="Helical" evidence="1">
    <location>
        <begin position="39"/>
        <end position="59"/>
    </location>
</feature>
<dbReference type="AlphaFoldDB" id="A0A432WDR1"/>
<reference evidence="2 3" key="1">
    <citation type="journal article" date="2011" name="Front. Microbiol.">
        <title>Genomic signatures of strain selection and enhancement in Bacillus atrophaeus var. globigii, a historical biowarfare simulant.</title>
        <authorList>
            <person name="Gibbons H.S."/>
            <person name="Broomall S.M."/>
            <person name="McNew L.A."/>
            <person name="Daligault H."/>
            <person name="Chapman C."/>
            <person name="Bruce D."/>
            <person name="Karavis M."/>
            <person name="Krepps M."/>
            <person name="McGregor P.A."/>
            <person name="Hong C."/>
            <person name="Park K.H."/>
            <person name="Akmal A."/>
            <person name="Feldman A."/>
            <person name="Lin J.S."/>
            <person name="Chang W.E."/>
            <person name="Higgs B.W."/>
            <person name="Demirev P."/>
            <person name="Lindquist J."/>
            <person name="Liem A."/>
            <person name="Fochler E."/>
            <person name="Read T.D."/>
            <person name="Tapia R."/>
            <person name="Johnson S."/>
            <person name="Bishop-Lilly K.A."/>
            <person name="Detter C."/>
            <person name="Han C."/>
            <person name="Sozhamannan S."/>
            <person name="Rosenzweig C.N."/>
            <person name="Skowronski E.W."/>
        </authorList>
    </citation>
    <scope>NUCLEOTIDE SEQUENCE [LARGE SCALE GENOMIC DNA]</scope>
    <source>
        <strain evidence="2 3">Y4G10-17</strain>
    </source>
</reference>
<comment type="caution">
    <text evidence="2">The sequence shown here is derived from an EMBL/GenBank/DDBJ whole genome shotgun (WGS) entry which is preliminary data.</text>
</comment>
<accession>A0A432WDR1</accession>